<keyword evidence="9" id="KW-1185">Reference proteome</keyword>
<dbReference type="EMBL" id="JFHU01000049">
    <property type="protein sequence ID" value="EXX90868.1"/>
    <property type="molecule type" value="Genomic_DNA"/>
</dbReference>
<gene>
    <name evidence="8" type="ORF">BG53_12670</name>
</gene>
<protein>
    <submittedName>
        <fullName evidence="8">Cobalamin biosynthesis protein</fullName>
    </submittedName>
</protein>
<dbReference type="SUPFAM" id="SSF90002">
    <property type="entry name" value="Hypothetical protein YjiA, C-terminal domain"/>
    <property type="match status" value="1"/>
</dbReference>
<dbReference type="SMART" id="SM00833">
    <property type="entry name" value="CobW_C"/>
    <property type="match status" value="1"/>
</dbReference>
<dbReference type="Proteomes" id="UP000053750">
    <property type="component" value="Unassembled WGS sequence"/>
</dbReference>
<accession>A0A9W5W7U9</accession>
<feature type="domain" description="CobW C-terminal" evidence="7">
    <location>
        <begin position="266"/>
        <end position="354"/>
    </location>
</feature>
<dbReference type="SUPFAM" id="SSF52540">
    <property type="entry name" value="P-loop containing nucleoside triphosphate hydrolases"/>
    <property type="match status" value="1"/>
</dbReference>
<dbReference type="InterPro" id="IPR003495">
    <property type="entry name" value="CobW/HypB/UreG_nucleotide-bd"/>
</dbReference>
<keyword evidence="2" id="KW-0378">Hydrolase</keyword>
<dbReference type="Pfam" id="PF07683">
    <property type="entry name" value="CobW_C"/>
    <property type="match status" value="1"/>
</dbReference>
<dbReference type="GO" id="GO:0016787">
    <property type="term" value="F:hydrolase activity"/>
    <property type="evidence" value="ECO:0007669"/>
    <property type="project" value="UniProtKB-KW"/>
</dbReference>
<dbReference type="AlphaFoldDB" id="A0A9W5W7U9"/>
<evidence type="ECO:0000313" key="9">
    <source>
        <dbReference type="Proteomes" id="UP000053750"/>
    </source>
</evidence>
<dbReference type="InterPro" id="IPR011629">
    <property type="entry name" value="CobW-like_C"/>
</dbReference>
<dbReference type="OrthoDB" id="9808822at2"/>
<comment type="similarity">
    <text evidence="4">Belongs to the SIMIBI class G3E GTPase family. ZNG1 subfamily.</text>
</comment>
<dbReference type="InterPro" id="IPR036627">
    <property type="entry name" value="CobW-likC_sf"/>
</dbReference>
<evidence type="ECO:0000256" key="3">
    <source>
        <dbReference type="ARBA" id="ARBA00023186"/>
    </source>
</evidence>
<dbReference type="RefSeq" id="WP_051587995.1">
    <property type="nucleotide sequence ID" value="NZ_KK082172.1"/>
</dbReference>
<organism evidence="8 9">
    <name type="scientific">Paenibacillus darwinianus</name>
    <dbReference type="NCBI Taxonomy" id="1380763"/>
    <lineage>
        <taxon>Bacteria</taxon>
        <taxon>Bacillati</taxon>
        <taxon>Bacillota</taxon>
        <taxon>Bacilli</taxon>
        <taxon>Bacillales</taxon>
        <taxon>Paenibacillaceae</taxon>
        <taxon>Paenibacillus</taxon>
    </lineage>
</organism>
<reference evidence="8 9" key="1">
    <citation type="submission" date="2014-02" db="EMBL/GenBank/DDBJ databases">
        <title>Genome sequence of Paenibacillus darwinianus reveals adaptive mechanisms for survival in Antarctic soils.</title>
        <authorList>
            <person name="Dsouza M."/>
            <person name="Taylor M.W."/>
            <person name="Turner S.J."/>
            <person name="Aislabie J."/>
        </authorList>
    </citation>
    <scope>NUCLEOTIDE SEQUENCE [LARGE SCALE GENOMIC DNA]</scope>
    <source>
        <strain evidence="8 9">CE1</strain>
    </source>
</reference>
<sequence>MPNYSVSPGSRSGDAIVPVHLLTGFLGSGKTTLLTRLLDYYRETGRQAAVIMNELGDVNLDGQLVDGEVPMSELLGGCICCTSRGDLGLEIHNLMERYRPEVILIESTGAANPLEIIDGITEAAFYDRIELRSVTAVVDGPGLLAQAARGKGRTYKLMRDQIRCATRLIVNKADRLAPDELVHVEQTVREWNAHAPLEASVRCTVDLASFDAPGAPASAGIVEEPSSASPAGVQLPTGGSVGGVTRPLRGQGRHGRIEQHGSHGHVVALTHYFAQPIDSEAFEAFLAALPDNVYRAKGIVTFADTAGGRFLFQYAYRETDFLRITPQGKVNDVAVFIGENMPETSLRRDLTELENPPAP</sequence>
<dbReference type="InterPro" id="IPR027417">
    <property type="entry name" value="P-loop_NTPase"/>
</dbReference>
<proteinExistence type="inferred from homology"/>
<evidence type="ECO:0000256" key="5">
    <source>
        <dbReference type="ARBA" id="ARBA00049117"/>
    </source>
</evidence>
<comment type="catalytic activity">
    <reaction evidence="5">
        <text>GTP + H2O = GDP + phosphate + H(+)</text>
        <dbReference type="Rhea" id="RHEA:19669"/>
        <dbReference type="ChEBI" id="CHEBI:15377"/>
        <dbReference type="ChEBI" id="CHEBI:15378"/>
        <dbReference type="ChEBI" id="CHEBI:37565"/>
        <dbReference type="ChEBI" id="CHEBI:43474"/>
        <dbReference type="ChEBI" id="CHEBI:58189"/>
    </reaction>
    <physiologicalReaction direction="left-to-right" evidence="5">
        <dbReference type="Rhea" id="RHEA:19670"/>
    </physiologicalReaction>
</comment>
<evidence type="ECO:0000259" key="7">
    <source>
        <dbReference type="SMART" id="SM00833"/>
    </source>
</evidence>
<name>A0A9W5W7U9_9BACL</name>
<evidence type="ECO:0000256" key="4">
    <source>
        <dbReference type="ARBA" id="ARBA00034320"/>
    </source>
</evidence>
<dbReference type="Gene3D" id="3.40.50.300">
    <property type="entry name" value="P-loop containing nucleotide triphosphate hydrolases"/>
    <property type="match status" value="1"/>
</dbReference>
<evidence type="ECO:0000313" key="8">
    <source>
        <dbReference type="EMBL" id="EXX90868.1"/>
    </source>
</evidence>
<feature type="region of interest" description="Disordered" evidence="6">
    <location>
        <begin position="220"/>
        <end position="255"/>
    </location>
</feature>
<dbReference type="GO" id="GO:0005737">
    <property type="term" value="C:cytoplasm"/>
    <property type="evidence" value="ECO:0007669"/>
    <property type="project" value="TreeGrafter"/>
</dbReference>
<evidence type="ECO:0000256" key="1">
    <source>
        <dbReference type="ARBA" id="ARBA00022741"/>
    </source>
</evidence>
<evidence type="ECO:0000256" key="2">
    <source>
        <dbReference type="ARBA" id="ARBA00022801"/>
    </source>
</evidence>
<dbReference type="InterPro" id="IPR051316">
    <property type="entry name" value="Zinc-reg_GTPase_activator"/>
</dbReference>
<dbReference type="PANTHER" id="PTHR13748">
    <property type="entry name" value="COBW-RELATED"/>
    <property type="match status" value="1"/>
</dbReference>
<dbReference type="Pfam" id="PF02492">
    <property type="entry name" value="cobW"/>
    <property type="match status" value="1"/>
</dbReference>
<evidence type="ECO:0000256" key="6">
    <source>
        <dbReference type="SAM" id="MobiDB-lite"/>
    </source>
</evidence>
<dbReference type="CDD" id="cd03112">
    <property type="entry name" value="CobW-like"/>
    <property type="match status" value="1"/>
</dbReference>
<keyword evidence="1" id="KW-0547">Nucleotide-binding</keyword>
<dbReference type="Gene3D" id="3.30.1220.10">
    <property type="entry name" value="CobW-like, C-terminal domain"/>
    <property type="match status" value="1"/>
</dbReference>
<comment type="caution">
    <text evidence="8">The sequence shown here is derived from an EMBL/GenBank/DDBJ whole genome shotgun (WGS) entry which is preliminary data.</text>
</comment>
<dbReference type="GO" id="GO:0000166">
    <property type="term" value="F:nucleotide binding"/>
    <property type="evidence" value="ECO:0007669"/>
    <property type="project" value="UniProtKB-KW"/>
</dbReference>
<dbReference type="PANTHER" id="PTHR13748:SF62">
    <property type="entry name" value="COBW DOMAIN-CONTAINING PROTEIN"/>
    <property type="match status" value="1"/>
</dbReference>
<keyword evidence="3" id="KW-0143">Chaperone</keyword>